<evidence type="ECO:0000313" key="3">
    <source>
        <dbReference type="EMBL" id="GJS53501.1"/>
    </source>
</evidence>
<dbReference type="InterPro" id="IPR013103">
    <property type="entry name" value="RVT_2"/>
</dbReference>
<feature type="domain" description="Reverse transcriptase Ty1/copia-type" evidence="2">
    <location>
        <begin position="58"/>
        <end position="125"/>
    </location>
</feature>
<keyword evidence="3" id="KW-0418">Kinase</keyword>
<reference evidence="3" key="2">
    <citation type="submission" date="2022-01" db="EMBL/GenBank/DDBJ databases">
        <authorList>
            <person name="Yamashiro T."/>
            <person name="Shiraishi A."/>
            <person name="Satake H."/>
            <person name="Nakayama K."/>
        </authorList>
    </citation>
    <scope>NUCLEOTIDE SEQUENCE</scope>
</reference>
<dbReference type="PANTHER" id="PTHR11439">
    <property type="entry name" value="GAG-POL-RELATED RETROTRANSPOSON"/>
    <property type="match status" value="1"/>
</dbReference>
<keyword evidence="4" id="KW-1185">Reference proteome</keyword>
<name>A0ABQ4WKR5_9ASTR</name>
<sequence length="573" mass="64229">MTKTTNDQGFISAIYEGKTHEDLHTCLFAYFLSQEEPKRTAKSLSDSAWVEAMQEELLQFKLQQVWVLGYTQEEGIDYDEVFSPVARIEAIRLFLAYASFMGFMVYQMDVKSAFLYGKIEEEVYVDDIIFGSTKKELCIEFEKLMHDKFQMSSMGELTFFLDTKSTTGGCQFLGCRLISWQCKKQTVVATSSTEAEYVAATSCCGQVLWIQNQMLDYGTLISPSQSMANLEFCDKHNMVAYLQKSEGSKGFHQIVDFLTASHIRYALTESPTIYVSLIEQFWQTATACTLENGDMEITAAIDGKVKVVFEASIRRHLKQETEVPQSSSPTQTHVADEAASIGVDVRNGGATTTVSSLDAGQGSGNIDKTPAMPHDSPLLRVHTFGSDEGRMQHNKLMDLVTKLSDRVVSLETDLHQTKKVYGAAYTKFIKKVKRLEDKLNKSRRKRRLGRKIAHIDDDKGITLVQMGAQTRGRHDHEMEAGFEFTTVKDVSTINVPVSTTSAEISTASPKVKTAGVSVDDVAAKGLVYIRRSATKRKDKGKAIMEEFEPTQTKTKIQQEQERLGCEEAQRLQE</sequence>
<feature type="region of interest" description="Disordered" evidence="1">
    <location>
        <begin position="538"/>
        <end position="573"/>
    </location>
</feature>
<feature type="compositionally biased region" description="Basic and acidic residues" evidence="1">
    <location>
        <begin position="556"/>
        <end position="573"/>
    </location>
</feature>
<keyword evidence="3" id="KW-0808">Transferase</keyword>
<protein>
    <submittedName>
        <fullName evidence="3">Xylulose kinase-1</fullName>
    </submittedName>
</protein>
<dbReference type="Proteomes" id="UP001151760">
    <property type="component" value="Unassembled WGS sequence"/>
</dbReference>
<gene>
    <name evidence="3" type="ORF">Tco_0626863</name>
</gene>
<dbReference type="Pfam" id="PF07727">
    <property type="entry name" value="RVT_2"/>
    <property type="match status" value="1"/>
</dbReference>
<proteinExistence type="predicted"/>
<accession>A0ABQ4WKR5</accession>
<dbReference type="PANTHER" id="PTHR11439:SF495">
    <property type="entry name" value="REVERSE TRANSCRIPTASE, RNA-DEPENDENT DNA POLYMERASE-RELATED"/>
    <property type="match status" value="1"/>
</dbReference>
<evidence type="ECO:0000256" key="1">
    <source>
        <dbReference type="SAM" id="MobiDB-lite"/>
    </source>
</evidence>
<dbReference type="GO" id="GO:0016301">
    <property type="term" value="F:kinase activity"/>
    <property type="evidence" value="ECO:0007669"/>
    <property type="project" value="UniProtKB-KW"/>
</dbReference>
<evidence type="ECO:0000259" key="2">
    <source>
        <dbReference type="Pfam" id="PF07727"/>
    </source>
</evidence>
<dbReference type="CDD" id="cd09272">
    <property type="entry name" value="RNase_HI_RT_Ty1"/>
    <property type="match status" value="1"/>
</dbReference>
<reference evidence="3" key="1">
    <citation type="journal article" date="2022" name="Int. J. Mol. Sci.">
        <title>Draft Genome of Tanacetum Coccineum: Genomic Comparison of Closely Related Tanacetum-Family Plants.</title>
        <authorList>
            <person name="Yamashiro T."/>
            <person name="Shiraishi A."/>
            <person name="Nakayama K."/>
            <person name="Satake H."/>
        </authorList>
    </citation>
    <scope>NUCLEOTIDE SEQUENCE</scope>
</reference>
<organism evidence="3 4">
    <name type="scientific">Tanacetum coccineum</name>
    <dbReference type="NCBI Taxonomy" id="301880"/>
    <lineage>
        <taxon>Eukaryota</taxon>
        <taxon>Viridiplantae</taxon>
        <taxon>Streptophyta</taxon>
        <taxon>Embryophyta</taxon>
        <taxon>Tracheophyta</taxon>
        <taxon>Spermatophyta</taxon>
        <taxon>Magnoliopsida</taxon>
        <taxon>eudicotyledons</taxon>
        <taxon>Gunneridae</taxon>
        <taxon>Pentapetalae</taxon>
        <taxon>asterids</taxon>
        <taxon>campanulids</taxon>
        <taxon>Asterales</taxon>
        <taxon>Asteraceae</taxon>
        <taxon>Asteroideae</taxon>
        <taxon>Anthemideae</taxon>
        <taxon>Anthemidinae</taxon>
        <taxon>Tanacetum</taxon>
    </lineage>
</organism>
<evidence type="ECO:0000313" key="4">
    <source>
        <dbReference type="Proteomes" id="UP001151760"/>
    </source>
</evidence>
<feature type="region of interest" description="Disordered" evidence="1">
    <location>
        <begin position="352"/>
        <end position="377"/>
    </location>
</feature>
<dbReference type="EMBL" id="BQNB010008731">
    <property type="protein sequence ID" value="GJS53501.1"/>
    <property type="molecule type" value="Genomic_DNA"/>
</dbReference>
<comment type="caution">
    <text evidence="3">The sequence shown here is derived from an EMBL/GenBank/DDBJ whole genome shotgun (WGS) entry which is preliminary data.</text>
</comment>